<dbReference type="Proteomes" id="UP001273799">
    <property type="component" value="Unassembled WGS sequence"/>
</dbReference>
<feature type="region of interest" description="Disordered" evidence="1">
    <location>
        <begin position="175"/>
        <end position="200"/>
    </location>
</feature>
<dbReference type="EMBL" id="FNAU01000005">
    <property type="protein sequence ID" value="SDE28442.1"/>
    <property type="molecule type" value="Genomic_DNA"/>
</dbReference>
<dbReference type="Pfam" id="PF13830">
    <property type="entry name" value="DUF4192"/>
    <property type="match status" value="1"/>
</dbReference>
<reference evidence="4" key="2">
    <citation type="submission" date="2016-10" db="EMBL/GenBank/DDBJ databases">
        <authorList>
            <person name="Varghese N."/>
        </authorList>
    </citation>
    <scope>NUCLEOTIDE SEQUENCE [LARGE SCALE GENOMIC DNA]</scope>
    <source>
        <strain evidence="4">DSM 20639</strain>
    </source>
</reference>
<dbReference type="AlphaFoldDB" id="A0A1G7BNE8"/>
<dbReference type="EMBL" id="JAWNFU010000004">
    <property type="protein sequence ID" value="MDY5153783.1"/>
    <property type="molecule type" value="Genomic_DNA"/>
</dbReference>
<gene>
    <name evidence="2" type="ORF">R6G71_06985</name>
    <name evidence="3" type="ORF">SAMN05421878_10571</name>
</gene>
<reference evidence="3" key="1">
    <citation type="submission" date="2016-10" db="EMBL/GenBank/DDBJ databases">
        <authorList>
            <person name="de Groot N.N."/>
        </authorList>
    </citation>
    <scope>NUCLEOTIDE SEQUENCE [LARGE SCALE GENOMIC DNA]</scope>
    <source>
        <strain evidence="3">DSM 20639</strain>
    </source>
</reference>
<evidence type="ECO:0000313" key="2">
    <source>
        <dbReference type="EMBL" id="MDY5153783.1"/>
    </source>
</evidence>
<name>A0A1G7BNE8_9ACTO</name>
<evidence type="ECO:0000313" key="3">
    <source>
        <dbReference type="EMBL" id="SDE28442.1"/>
    </source>
</evidence>
<sequence>MQTITLRRPAEALAVIPHILGFYPHNHLIIFGAQCAPNSPAAPSGSVGPVMKINLSAGPVLPETRLAIANAVQACAMQRVIAAIYTEDLGNFVGTEIYKTAMHAITHAGERLDEMWAASSAPWSLDVFLADKDGYFDVESGEFAAWETLSESPAAASFVYEGSAPLEKEPSRAIRRHTSAQRQKATTIRNESRRRKENRRQTQMWNTLLARAEKLADEAAIEVTAEEAGIALAGLKDTTMRDQVISLALSPIPLTALENIAVGPTMEEIKDKAPHIQRAKAVISLCDAVAAYAPDDDPCPLATCAYIAWWIGMTSLAGQRAREALRADRDYTLANLVARALEWASLPPWLSAPGGEDREGTR</sequence>
<dbReference type="InterPro" id="IPR025447">
    <property type="entry name" value="DUF4192"/>
</dbReference>
<organism evidence="3 4">
    <name type="scientific">Actinobaculum suis</name>
    <dbReference type="NCBI Taxonomy" id="1657"/>
    <lineage>
        <taxon>Bacteria</taxon>
        <taxon>Bacillati</taxon>
        <taxon>Actinomycetota</taxon>
        <taxon>Actinomycetes</taxon>
        <taxon>Actinomycetales</taxon>
        <taxon>Actinomycetaceae</taxon>
        <taxon>Actinobaculum</taxon>
    </lineage>
</organism>
<protein>
    <submittedName>
        <fullName evidence="2">DUF4192 family protein</fullName>
    </submittedName>
</protein>
<keyword evidence="4" id="KW-1185">Reference proteome</keyword>
<reference evidence="2" key="3">
    <citation type="submission" date="2023-10" db="EMBL/GenBank/DDBJ databases">
        <title>Whole Genome based description of the genera Actinobaculum and Actinotignum reveals a complex phylogenetic relationship within the species included in the genus Actinotignum.</title>
        <authorList>
            <person name="Jensen C.S."/>
            <person name="Dargis R."/>
            <person name="Kemp M."/>
            <person name="Christensen J.J."/>
        </authorList>
    </citation>
    <scope>NUCLEOTIDE SEQUENCE</scope>
    <source>
        <strain evidence="2">Actinobaculum_suis_CCUG19206T</strain>
    </source>
</reference>
<proteinExistence type="predicted"/>
<accession>A0A1G7BNE8</accession>
<evidence type="ECO:0000313" key="4">
    <source>
        <dbReference type="Proteomes" id="UP000182744"/>
    </source>
</evidence>
<evidence type="ECO:0000256" key="1">
    <source>
        <dbReference type="SAM" id="MobiDB-lite"/>
    </source>
</evidence>
<dbReference type="Proteomes" id="UP000182744">
    <property type="component" value="Unassembled WGS sequence"/>
</dbReference>
<dbReference type="RefSeq" id="WP_143021762.1">
    <property type="nucleotide sequence ID" value="NZ_FNAU01000005.1"/>
</dbReference>